<proteinExistence type="predicted"/>
<protein>
    <submittedName>
        <fullName evidence="1">Uncharacterized protein</fullName>
    </submittedName>
</protein>
<dbReference type="EMBL" id="BPLR01015943">
    <property type="protein sequence ID" value="GIY79907.1"/>
    <property type="molecule type" value="Genomic_DNA"/>
</dbReference>
<reference evidence="1 2" key="1">
    <citation type="submission" date="2021-06" db="EMBL/GenBank/DDBJ databases">
        <title>Caerostris extrusa draft genome.</title>
        <authorList>
            <person name="Kono N."/>
            <person name="Arakawa K."/>
        </authorList>
    </citation>
    <scope>NUCLEOTIDE SEQUENCE [LARGE SCALE GENOMIC DNA]</scope>
</reference>
<comment type="caution">
    <text evidence="1">The sequence shown here is derived from an EMBL/GenBank/DDBJ whole genome shotgun (WGS) entry which is preliminary data.</text>
</comment>
<organism evidence="1 2">
    <name type="scientific">Caerostris extrusa</name>
    <name type="common">Bark spider</name>
    <name type="synonym">Caerostris bankana</name>
    <dbReference type="NCBI Taxonomy" id="172846"/>
    <lineage>
        <taxon>Eukaryota</taxon>
        <taxon>Metazoa</taxon>
        <taxon>Ecdysozoa</taxon>
        <taxon>Arthropoda</taxon>
        <taxon>Chelicerata</taxon>
        <taxon>Arachnida</taxon>
        <taxon>Araneae</taxon>
        <taxon>Araneomorphae</taxon>
        <taxon>Entelegynae</taxon>
        <taxon>Araneoidea</taxon>
        <taxon>Araneidae</taxon>
        <taxon>Caerostris</taxon>
    </lineage>
</organism>
<name>A0AAV4WBA4_CAEEX</name>
<sequence>MFKLNYMFKNIIKAEFYEQEHNQNGLISTGTERGKSGNLSIATMIKAEFYEQEHNQNGLISTGTERGKNGILCARPLSKNSMNWNIMKMELGTERDKMEIDPQEHNQSGILFLKFINCFLPKIF</sequence>
<dbReference type="AlphaFoldDB" id="A0AAV4WBA4"/>
<accession>A0AAV4WBA4</accession>
<keyword evidence="2" id="KW-1185">Reference proteome</keyword>
<gene>
    <name evidence="1" type="ORF">CEXT_599671</name>
</gene>
<evidence type="ECO:0000313" key="2">
    <source>
        <dbReference type="Proteomes" id="UP001054945"/>
    </source>
</evidence>
<evidence type="ECO:0000313" key="1">
    <source>
        <dbReference type="EMBL" id="GIY79907.1"/>
    </source>
</evidence>
<dbReference type="Proteomes" id="UP001054945">
    <property type="component" value="Unassembled WGS sequence"/>
</dbReference>